<dbReference type="EMBL" id="QCYY01000742">
    <property type="protein sequence ID" value="ROT83073.1"/>
    <property type="molecule type" value="Genomic_DNA"/>
</dbReference>
<reference evidence="1 2" key="2">
    <citation type="submission" date="2019-01" db="EMBL/GenBank/DDBJ databases">
        <title>The decoding of complex shrimp genome reveals the adaptation for benthos swimmer, frequently molting mechanism and breeding impact on genome.</title>
        <authorList>
            <person name="Sun Y."/>
            <person name="Gao Y."/>
            <person name="Yu Y."/>
        </authorList>
    </citation>
    <scope>NUCLEOTIDE SEQUENCE [LARGE SCALE GENOMIC DNA]</scope>
    <source>
        <tissue evidence="1">Muscle</tissue>
    </source>
</reference>
<dbReference type="PANTHER" id="PTHR45985">
    <property type="match status" value="1"/>
</dbReference>
<protein>
    <submittedName>
        <fullName evidence="1">Peritrophic membrane chitin binding protein</fullName>
    </submittedName>
</protein>
<proteinExistence type="predicted"/>
<dbReference type="AlphaFoldDB" id="A0A423U2X6"/>
<dbReference type="OrthoDB" id="504708at2759"/>
<dbReference type="InterPro" id="IPR011330">
    <property type="entry name" value="Glyco_hydro/deAcase_b/a-brl"/>
</dbReference>
<evidence type="ECO:0000313" key="1">
    <source>
        <dbReference type="EMBL" id="ROT83073.1"/>
    </source>
</evidence>
<name>A0A423U2X6_PENVA</name>
<dbReference type="SUPFAM" id="SSF88713">
    <property type="entry name" value="Glycoside hydrolase/deacetylase"/>
    <property type="match status" value="1"/>
</dbReference>
<dbReference type="GO" id="GO:0005975">
    <property type="term" value="P:carbohydrate metabolic process"/>
    <property type="evidence" value="ECO:0007669"/>
    <property type="project" value="InterPro"/>
</dbReference>
<accession>A0A423U2X6</accession>
<comment type="caution">
    <text evidence="1">The sequence shown here is derived from an EMBL/GenBank/DDBJ whole genome shotgun (WGS) entry which is preliminary data.</text>
</comment>
<sequence>MTFFVSHLYNDYAKMNELHRLGSEIAVHSVTHKADVEHYWRPGELHRLGERGSGHEGDADEVWFYPEKDIKGFRAPFLEVGGNDMYQALYDNGFSYDCSWPALQYTNWYGEEPLGALFPYTLDYLSPQDCTVGRCPDALFPGMWVAPMLDLKDNRGEACAMLDACQGNETDCADQNCEDNVFKFLKRNFEYNYNSNRAPFGVFTHHSWFLLDEINESTAHTNGYLRFLQYVNSLPDVYLVSMDRVLEWMKDPLPVMDLGSHPAFTCPTFDPESDCPDPITCEYQEGLPDPGLKEVLMTMCSRPCPKNFPWLGNIDGN</sequence>
<keyword evidence="2" id="KW-1185">Reference proteome</keyword>
<dbReference type="Proteomes" id="UP000283509">
    <property type="component" value="Unassembled WGS sequence"/>
</dbReference>
<reference evidence="1 2" key="1">
    <citation type="submission" date="2018-04" db="EMBL/GenBank/DDBJ databases">
        <authorList>
            <person name="Zhang X."/>
            <person name="Yuan J."/>
            <person name="Li F."/>
            <person name="Xiang J."/>
        </authorList>
    </citation>
    <scope>NUCLEOTIDE SEQUENCE [LARGE SCALE GENOMIC DNA]</scope>
    <source>
        <tissue evidence="1">Muscle</tissue>
    </source>
</reference>
<evidence type="ECO:0000313" key="2">
    <source>
        <dbReference type="Proteomes" id="UP000283509"/>
    </source>
</evidence>
<organism evidence="1 2">
    <name type="scientific">Penaeus vannamei</name>
    <name type="common">Whiteleg shrimp</name>
    <name type="synonym">Litopenaeus vannamei</name>
    <dbReference type="NCBI Taxonomy" id="6689"/>
    <lineage>
        <taxon>Eukaryota</taxon>
        <taxon>Metazoa</taxon>
        <taxon>Ecdysozoa</taxon>
        <taxon>Arthropoda</taxon>
        <taxon>Crustacea</taxon>
        <taxon>Multicrustacea</taxon>
        <taxon>Malacostraca</taxon>
        <taxon>Eumalacostraca</taxon>
        <taxon>Eucarida</taxon>
        <taxon>Decapoda</taxon>
        <taxon>Dendrobranchiata</taxon>
        <taxon>Penaeoidea</taxon>
        <taxon>Penaeidae</taxon>
        <taxon>Penaeus</taxon>
    </lineage>
</organism>
<dbReference type="InterPro" id="IPR052740">
    <property type="entry name" value="CE4"/>
</dbReference>
<dbReference type="PANTHER" id="PTHR45985:SF3">
    <property type="entry name" value="CHITIN DEACETYLASE-LIKE 4"/>
    <property type="match status" value="1"/>
</dbReference>
<gene>
    <name evidence="1" type="ORF">C7M84_023740</name>
</gene>
<dbReference type="Gene3D" id="3.20.20.370">
    <property type="entry name" value="Glycoside hydrolase/deacetylase"/>
    <property type="match status" value="1"/>
</dbReference>